<dbReference type="EC" id="2.7.13.3" evidence="2"/>
<evidence type="ECO:0000256" key="2">
    <source>
        <dbReference type="ARBA" id="ARBA00012438"/>
    </source>
</evidence>
<dbReference type="InterPro" id="IPR036890">
    <property type="entry name" value="HATPase_C_sf"/>
</dbReference>
<dbReference type="InterPro" id="IPR036259">
    <property type="entry name" value="MFS_trans_sf"/>
</dbReference>
<dbReference type="SUPFAM" id="SSF103473">
    <property type="entry name" value="MFS general substrate transporter"/>
    <property type="match status" value="1"/>
</dbReference>
<name>A0ABV6P258_9ACTN</name>
<evidence type="ECO:0000256" key="8">
    <source>
        <dbReference type="ARBA" id="ARBA00023012"/>
    </source>
</evidence>
<feature type="domain" description="Histidine kinase/HSP90-like ATPase" evidence="11">
    <location>
        <begin position="291"/>
        <end position="413"/>
    </location>
</feature>
<feature type="transmembrane region" description="Helical" evidence="10">
    <location>
        <begin position="91"/>
        <end position="120"/>
    </location>
</feature>
<gene>
    <name evidence="13" type="ORF">ACFFHU_19840</name>
</gene>
<dbReference type="Pfam" id="PF02518">
    <property type="entry name" value="HATPase_c"/>
    <property type="match status" value="1"/>
</dbReference>
<keyword evidence="10" id="KW-0472">Membrane</keyword>
<dbReference type="Proteomes" id="UP001589894">
    <property type="component" value="Unassembled WGS sequence"/>
</dbReference>
<evidence type="ECO:0000256" key="10">
    <source>
        <dbReference type="SAM" id="Phobius"/>
    </source>
</evidence>
<keyword evidence="10" id="KW-0812">Transmembrane</keyword>
<feature type="compositionally biased region" description="Basic and acidic residues" evidence="9">
    <location>
        <begin position="338"/>
        <end position="361"/>
    </location>
</feature>
<feature type="transmembrane region" description="Helical" evidence="10">
    <location>
        <begin position="66"/>
        <end position="85"/>
    </location>
</feature>
<evidence type="ECO:0000256" key="3">
    <source>
        <dbReference type="ARBA" id="ARBA00022553"/>
    </source>
</evidence>
<evidence type="ECO:0000259" key="11">
    <source>
        <dbReference type="Pfam" id="PF02518"/>
    </source>
</evidence>
<evidence type="ECO:0000313" key="13">
    <source>
        <dbReference type="EMBL" id="MFC0566378.1"/>
    </source>
</evidence>
<keyword evidence="14" id="KW-1185">Reference proteome</keyword>
<sequence>MLGATDRAPGARRLTRSVLGLAALTWAILGGPPPPSGGRTVVLLVLVAIAGLGWVVMALRLGDPRAWLAAALACGGAGILVVVVGDRYLGVFYPAVACLVAGATFGLAVSVGLTAVLLVALVVTEAATGTPLVALGLSAGYLLLGLLLGVIRRQREQQSEQRELLLVETEHAREERARAAALAERARLAREIHDVLAHSLSALSVQLETAAALLEHDRIRQAAEVVDQAGRIAREGLAETRRAVTALRGDPLPLPELVATLAEAHGADVGEPVEVRVTGTPRPLSAESGHALYRAAQEALTNVRKHAPNARVEIDLSYRPEEVRLTITDDGGPGAADRPPDATRRPPDATRRPPDDADRPPDGAPTGAAGRSRGAGLPPGYGLTGLRERVELAGGTVETGPLGAGWRVDVRMPG</sequence>
<proteinExistence type="predicted"/>
<dbReference type="Gene3D" id="1.20.5.1930">
    <property type="match status" value="1"/>
</dbReference>
<evidence type="ECO:0000313" key="14">
    <source>
        <dbReference type="Proteomes" id="UP001589894"/>
    </source>
</evidence>
<evidence type="ECO:0000256" key="4">
    <source>
        <dbReference type="ARBA" id="ARBA00022679"/>
    </source>
</evidence>
<comment type="caution">
    <text evidence="13">The sequence shown here is derived from an EMBL/GenBank/DDBJ whole genome shotgun (WGS) entry which is preliminary data.</text>
</comment>
<evidence type="ECO:0000259" key="12">
    <source>
        <dbReference type="Pfam" id="PF07730"/>
    </source>
</evidence>
<dbReference type="RefSeq" id="WP_377340987.1">
    <property type="nucleotide sequence ID" value="NZ_JBHLUE010000016.1"/>
</dbReference>
<keyword evidence="8" id="KW-0902">Two-component regulatory system</keyword>
<comment type="catalytic activity">
    <reaction evidence="1">
        <text>ATP + protein L-histidine = ADP + protein N-phospho-L-histidine.</text>
        <dbReference type="EC" id="2.7.13.3"/>
    </reaction>
</comment>
<feature type="transmembrane region" description="Helical" evidence="10">
    <location>
        <begin position="132"/>
        <end position="151"/>
    </location>
</feature>
<keyword evidence="7" id="KW-0067">ATP-binding</keyword>
<feature type="region of interest" description="Disordered" evidence="9">
    <location>
        <begin position="324"/>
        <end position="414"/>
    </location>
</feature>
<dbReference type="CDD" id="cd16917">
    <property type="entry name" value="HATPase_UhpB-NarQ-NarX-like"/>
    <property type="match status" value="1"/>
</dbReference>
<keyword evidence="5" id="KW-0547">Nucleotide-binding</keyword>
<dbReference type="InterPro" id="IPR003594">
    <property type="entry name" value="HATPase_dom"/>
</dbReference>
<dbReference type="InterPro" id="IPR050482">
    <property type="entry name" value="Sensor_HK_TwoCompSys"/>
</dbReference>
<dbReference type="SUPFAM" id="SSF55874">
    <property type="entry name" value="ATPase domain of HSP90 chaperone/DNA topoisomerase II/histidine kinase"/>
    <property type="match status" value="1"/>
</dbReference>
<dbReference type="PANTHER" id="PTHR24421:SF10">
    <property type="entry name" value="NITRATE_NITRITE SENSOR PROTEIN NARQ"/>
    <property type="match status" value="1"/>
</dbReference>
<keyword evidence="4" id="KW-0808">Transferase</keyword>
<dbReference type="PANTHER" id="PTHR24421">
    <property type="entry name" value="NITRATE/NITRITE SENSOR PROTEIN NARX-RELATED"/>
    <property type="match status" value="1"/>
</dbReference>
<evidence type="ECO:0000256" key="5">
    <source>
        <dbReference type="ARBA" id="ARBA00022741"/>
    </source>
</evidence>
<dbReference type="GO" id="GO:0016301">
    <property type="term" value="F:kinase activity"/>
    <property type="evidence" value="ECO:0007669"/>
    <property type="project" value="UniProtKB-KW"/>
</dbReference>
<reference evidence="13 14" key="1">
    <citation type="submission" date="2024-09" db="EMBL/GenBank/DDBJ databases">
        <authorList>
            <person name="Sun Q."/>
            <person name="Mori K."/>
        </authorList>
    </citation>
    <scope>NUCLEOTIDE SEQUENCE [LARGE SCALE GENOMIC DNA]</scope>
    <source>
        <strain evidence="13 14">TBRC 2205</strain>
    </source>
</reference>
<evidence type="ECO:0000256" key="1">
    <source>
        <dbReference type="ARBA" id="ARBA00000085"/>
    </source>
</evidence>
<evidence type="ECO:0000256" key="9">
    <source>
        <dbReference type="SAM" id="MobiDB-lite"/>
    </source>
</evidence>
<protein>
    <recommendedName>
        <fullName evidence="2">histidine kinase</fullName>
        <ecNumber evidence="2">2.7.13.3</ecNumber>
    </recommendedName>
</protein>
<dbReference type="InterPro" id="IPR011712">
    <property type="entry name" value="Sig_transdc_His_kin_sub3_dim/P"/>
</dbReference>
<feature type="transmembrane region" description="Helical" evidence="10">
    <location>
        <begin position="40"/>
        <end position="59"/>
    </location>
</feature>
<keyword evidence="6 13" id="KW-0418">Kinase</keyword>
<dbReference type="Pfam" id="PF07730">
    <property type="entry name" value="HisKA_3"/>
    <property type="match status" value="1"/>
</dbReference>
<dbReference type="EMBL" id="JBHLUE010000016">
    <property type="protein sequence ID" value="MFC0566378.1"/>
    <property type="molecule type" value="Genomic_DNA"/>
</dbReference>
<keyword evidence="3" id="KW-0597">Phosphoprotein</keyword>
<accession>A0ABV6P258</accession>
<evidence type="ECO:0000256" key="6">
    <source>
        <dbReference type="ARBA" id="ARBA00022777"/>
    </source>
</evidence>
<feature type="domain" description="Signal transduction histidine kinase subgroup 3 dimerisation and phosphoacceptor" evidence="12">
    <location>
        <begin position="184"/>
        <end position="250"/>
    </location>
</feature>
<organism evidence="13 14">
    <name type="scientific">Plantactinospora siamensis</name>
    <dbReference type="NCBI Taxonomy" id="555372"/>
    <lineage>
        <taxon>Bacteria</taxon>
        <taxon>Bacillati</taxon>
        <taxon>Actinomycetota</taxon>
        <taxon>Actinomycetes</taxon>
        <taxon>Micromonosporales</taxon>
        <taxon>Micromonosporaceae</taxon>
        <taxon>Plantactinospora</taxon>
    </lineage>
</organism>
<dbReference type="Gene3D" id="3.30.565.10">
    <property type="entry name" value="Histidine kinase-like ATPase, C-terminal domain"/>
    <property type="match status" value="1"/>
</dbReference>
<evidence type="ECO:0000256" key="7">
    <source>
        <dbReference type="ARBA" id="ARBA00022840"/>
    </source>
</evidence>
<keyword evidence="10" id="KW-1133">Transmembrane helix</keyword>